<gene>
    <name evidence="2" type="ORF">P5673_030634</name>
</gene>
<dbReference type="AlphaFoldDB" id="A0AAD9PTW2"/>
<reference evidence="2" key="1">
    <citation type="journal article" date="2023" name="G3 (Bethesda)">
        <title>Whole genome assembly and annotation of the endangered Caribbean coral Acropora cervicornis.</title>
        <authorList>
            <person name="Selwyn J.D."/>
            <person name="Vollmer S.V."/>
        </authorList>
    </citation>
    <scope>NUCLEOTIDE SEQUENCE</scope>
    <source>
        <strain evidence="2">K2</strain>
    </source>
</reference>
<dbReference type="EMBL" id="JARQWQ010000133">
    <property type="protein sequence ID" value="KAK2549007.1"/>
    <property type="molecule type" value="Genomic_DNA"/>
</dbReference>
<dbReference type="InterPro" id="IPR052055">
    <property type="entry name" value="Hepadnavirus_pol/RT"/>
</dbReference>
<feature type="region of interest" description="Disordered" evidence="1">
    <location>
        <begin position="1"/>
        <end position="61"/>
    </location>
</feature>
<dbReference type="Proteomes" id="UP001249851">
    <property type="component" value="Unassembled WGS sequence"/>
</dbReference>
<protein>
    <submittedName>
        <fullName evidence="2">Uncharacterized protein</fullName>
    </submittedName>
</protein>
<accession>A0AAD9PTW2</accession>
<evidence type="ECO:0000313" key="3">
    <source>
        <dbReference type="Proteomes" id="UP001249851"/>
    </source>
</evidence>
<dbReference type="SUPFAM" id="SSF56672">
    <property type="entry name" value="DNA/RNA polymerases"/>
    <property type="match status" value="1"/>
</dbReference>
<comment type="caution">
    <text evidence="2">The sequence shown here is derived from an EMBL/GenBank/DDBJ whole genome shotgun (WGS) entry which is preliminary data.</text>
</comment>
<evidence type="ECO:0000256" key="1">
    <source>
        <dbReference type="SAM" id="MobiDB-lite"/>
    </source>
</evidence>
<feature type="non-terminal residue" evidence="2">
    <location>
        <position position="1"/>
    </location>
</feature>
<evidence type="ECO:0000313" key="2">
    <source>
        <dbReference type="EMBL" id="KAK2549007.1"/>
    </source>
</evidence>
<dbReference type="PANTHER" id="PTHR33050">
    <property type="entry name" value="REVERSE TRANSCRIPTASE DOMAIN-CONTAINING PROTEIN"/>
    <property type="match status" value="1"/>
</dbReference>
<dbReference type="InterPro" id="IPR043502">
    <property type="entry name" value="DNA/RNA_pol_sf"/>
</dbReference>
<keyword evidence="3" id="KW-1185">Reference proteome</keyword>
<feature type="compositionally biased region" description="Basic residues" evidence="1">
    <location>
        <begin position="20"/>
        <end position="38"/>
    </location>
</feature>
<organism evidence="2 3">
    <name type="scientific">Acropora cervicornis</name>
    <name type="common">Staghorn coral</name>
    <dbReference type="NCBI Taxonomy" id="6130"/>
    <lineage>
        <taxon>Eukaryota</taxon>
        <taxon>Metazoa</taxon>
        <taxon>Cnidaria</taxon>
        <taxon>Anthozoa</taxon>
        <taxon>Hexacorallia</taxon>
        <taxon>Scleractinia</taxon>
        <taxon>Astrocoeniina</taxon>
        <taxon>Acroporidae</taxon>
        <taxon>Acropora</taxon>
    </lineage>
</organism>
<proteinExistence type="predicted"/>
<reference evidence="2" key="2">
    <citation type="journal article" date="2023" name="Science">
        <title>Genomic signatures of disease resistance in endangered staghorn corals.</title>
        <authorList>
            <person name="Vollmer S.V."/>
            <person name="Selwyn J.D."/>
            <person name="Despard B.A."/>
            <person name="Roesel C.L."/>
        </authorList>
    </citation>
    <scope>NUCLEOTIDE SEQUENCE</scope>
    <source>
        <strain evidence="2">K2</strain>
    </source>
</reference>
<dbReference type="PANTHER" id="PTHR33050:SF7">
    <property type="entry name" value="RIBONUCLEASE H"/>
    <property type="match status" value="1"/>
</dbReference>
<sequence>IEEYKSDELANDSEDEKKLRSAKRRALVKIREKKRKHASNCLNSAATHPKPIDGPSTGLSTGSSFSPNQPFFFFACSPFVGVSPNRQISALAADREASGRILEFVQAALEDPSQPSQAVKWQADGSVCPSFADCFSQSITVKSDLFRAGFVANTQKSIWAPVQSLRGLGYRWDLKDNLLTVPEDKIDKLLLSIDNALSQSTLPARQLASVTGSIISNMLFLVIEGWESRVGLDHAARKELEFLRCFADAICRPSRIVYLDASPVGCAAFIAIDMPVSHKNWDSLQIKQSSTWRELHCVSFALKRFAHLLSGCFVKWFTDSQGVSLIVDSGSIKEHLHQLAVDIFHTAKENNIELEVAH</sequence>
<name>A0AAD9PTW2_ACRCE</name>